<dbReference type="PROSITE" id="PS01245">
    <property type="entry name" value="RIO1"/>
    <property type="match status" value="1"/>
</dbReference>
<accession>A0AAD4NHJ9</accession>
<dbReference type="PIRSF" id="PIRSF038146">
    <property type="entry name" value="Ser/Thr_PK_RIO3"/>
    <property type="match status" value="1"/>
</dbReference>
<evidence type="ECO:0000256" key="1">
    <source>
        <dbReference type="ARBA" id="ARBA00009196"/>
    </source>
</evidence>
<keyword evidence="5 11" id="KW-0547">Nucleotide-binding</keyword>
<dbReference type="Proteomes" id="UP001201812">
    <property type="component" value="Unassembled WGS sequence"/>
</dbReference>
<keyword evidence="7" id="KW-0067">ATP-binding</keyword>
<evidence type="ECO:0000256" key="3">
    <source>
        <dbReference type="ARBA" id="ARBA00022679"/>
    </source>
</evidence>
<evidence type="ECO:0000256" key="7">
    <source>
        <dbReference type="ARBA" id="ARBA00022840"/>
    </source>
</evidence>
<keyword evidence="8 11" id="KW-0460">Magnesium</keyword>
<keyword evidence="3 11" id="KW-0808">Transferase</keyword>
<dbReference type="AlphaFoldDB" id="A0AAD4NHJ9"/>
<evidence type="ECO:0000256" key="5">
    <source>
        <dbReference type="ARBA" id="ARBA00022741"/>
    </source>
</evidence>
<keyword evidence="4 11" id="KW-0479">Metal-binding</keyword>
<evidence type="ECO:0000256" key="8">
    <source>
        <dbReference type="ARBA" id="ARBA00022842"/>
    </source>
</evidence>
<dbReference type="GO" id="GO:0046872">
    <property type="term" value="F:metal ion binding"/>
    <property type="evidence" value="ECO:0007669"/>
    <property type="project" value="UniProtKB-UniRule"/>
</dbReference>
<dbReference type="InterPro" id="IPR011009">
    <property type="entry name" value="Kinase-like_dom_sf"/>
</dbReference>
<feature type="domain" description="RIO kinase" evidence="12">
    <location>
        <begin position="241"/>
        <end position="481"/>
    </location>
</feature>
<dbReference type="Gene3D" id="3.30.200.20">
    <property type="entry name" value="Phosphorylase Kinase, domain 1"/>
    <property type="match status" value="1"/>
</dbReference>
<comment type="catalytic activity">
    <reaction evidence="10 11">
        <text>L-seryl-[protein] + ATP = O-phospho-L-seryl-[protein] + ADP + H(+)</text>
        <dbReference type="Rhea" id="RHEA:17989"/>
        <dbReference type="Rhea" id="RHEA-COMP:9863"/>
        <dbReference type="Rhea" id="RHEA-COMP:11604"/>
        <dbReference type="ChEBI" id="CHEBI:15378"/>
        <dbReference type="ChEBI" id="CHEBI:29999"/>
        <dbReference type="ChEBI" id="CHEBI:30616"/>
        <dbReference type="ChEBI" id="CHEBI:83421"/>
        <dbReference type="ChEBI" id="CHEBI:456216"/>
        <dbReference type="EC" id="2.7.11.1"/>
    </reaction>
</comment>
<proteinExistence type="inferred from homology"/>
<protein>
    <recommendedName>
        <fullName evidence="11">Serine/threonine-protein kinase RIO3</fullName>
        <ecNumber evidence="11">2.7.11.1</ecNumber>
    </recommendedName>
</protein>
<reference evidence="13" key="1">
    <citation type="submission" date="2022-01" db="EMBL/GenBank/DDBJ databases">
        <title>Genome Sequence Resource for Two Populations of Ditylenchus destructor, the Migratory Endoparasitic Phytonematode.</title>
        <authorList>
            <person name="Zhang H."/>
            <person name="Lin R."/>
            <person name="Xie B."/>
        </authorList>
    </citation>
    <scope>NUCLEOTIDE SEQUENCE</scope>
    <source>
        <strain evidence="13">BazhouSP</strain>
    </source>
</reference>
<sequence>MTEGIPVRSVWGKKTETVDCYKPPIVSFAEIMAEQIQEIEHEEDHVVVEELMRTTGVCELGDDGTEIVDCSRDYQLACQLAADPDCSADAALAEKLQREFDREEELSEKFKTSLETSGVAKAILSPDPYHYLSPTRYSDDTALESSDEEEDDEMREFATKLLYESKEREFPPCGFIKTNEGQIITKHDREINDRKNCVKALQLPLDFPIGDMTGGRLSGRVLNDLRACSKSESKRHVRLKDKEEKATSGSSVDAVTRLILLKWINSEEFDRIEGIIAVGKESAVLHPTAAETTMQKTDNGVHFAIKVYKTTLAGFRNRSEYVKDDFRFKNPRCVMKIWAEKEFMNLQRLKRASIRCPTPIRLKKHVLLMSMIGDGKAAPKLKDLDWSSVEQSKQEIFQQVKYIIVHMFNTCSLVHGDLSEFNLLYHDNSIYVIDVAQAMDVSHPRSMVFLLRDVSNILDFFGRIGTEDLPELHELFSEITGIEFNGMSNLFTQVENFERENRSANVRKDKANPADLELRLYAAESSGRPDSPSNIYN</sequence>
<dbReference type="GO" id="GO:0004674">
    <property type="term" value="F:protein serine/threonine kinase activity"/>
    <property type="evidence" value="ECO:0007669"/>
    <property type="project" value="UniProtKB-UniRule"/>
</dbReference>
<dbReference type="InterPro" id="IPR018934">
    <property type="entry name" value="RIO_dom"/>
</dbReference>
<dbReference type="GO" id="GO:0005524">
    <property type="term" value="F:ATP binding"/>
    <property type="evidence" value="ECO:0007669"/>
    <property type="project" value="UniProtKB-UniRule"/>
</dbReference>
<evidence type="ECO:0000256" key="11">
    <source>
        <dbReference type="PIRNR" id="PIRNR038146"/>
    </source>
</evidence>
<comment type="catalytic activity">
    <reaction evidence="9 11">
        <text>L-threonyl-[protein] + ATP = O-phospho-L-threonyl-[protein] + ADP + H(+)</text>
        <dbReference type="Rhea" id="RHEA:46608"/>
        <dbReference type="Rhea" id="RHEA-COMP:11060"/>
        <dbReference type="Rhea" id="RHEA-COMP:11605"/>
        <dbReference type="ChEBI" id="CHEBI:15378"/>
        <dbReference type="ChEBI" id="CHEBI:30013"/>
        <dbReference type="ChEBI" id="CHEBI:30616"/>
        <dbReference type="ChEBI" id="CHEBI:61977"/>
        <dbReference type="ChEBI" id="CHEBI:456216"/>
        <dbReference type="EC" id="2.7.11.1"/>
    </reaction>
</comment>
<keyword evidence="2 11" id="KW-0723">Serine/threonine-protein kinase</keyword>
<dbReference type="EMBL" id="JAKKPZ010000001">
    <property type="protein sequence ID" value="KAI1728356.1"/>
    <property type="molecule type" value="Genomic_DNA"/>
</dbReference>
<dbReference type="InterPro" id="IPR018935">
    <property type="entry name" value="RIO_kinase_CS"/>
</dbReference>
<evidence type="ECO:0000259" key="12">
    <source>
        <dbReference type="SMART" id="SM00090"/>
    </source>
</evidence>
<evidence type="ECO:0000256" key="9">
    <source>
        <dbReference type="ARBA" id="ARBA00047899"/>
    </source>
</evidence>
<dbReference type="InterPro" id="IPR051272">
    <property type="entry name" value="RIO-type_Ser/Thr_kinase"/>
</dbReference>
<evidence type="ECO:0000256" key="10">
    <source>
        <dbReference type="ARBA" id="ARBA00048679"/>
    </source>
</evidence>
<dbReference type="InterPro" id="IPR017406">
    <property type="entry name" value="Ser/Thr_kinase_Rio3"/>
</dbReference>
<evidence type="ECO:0000256" key="2">
    <source>
        <dbReference type="ARBA" id="ARBA00022527"/>
    </source>
</evidence>
<comment type="caution">
    <text evidence="13">The sequence shown here is derived from an EMBL/GenBank/DDBJ whole genome shotgun (WGS) entry which is preliminary data.</text>
</comment>
<dbReference type="Gene3D" id="1.10.510.10">
    <property type="entry name" value="Transferase(Phosphotransferase) domain 1"/>
    <property type="match status" value="1"/>
</dbReference>
<dbReference type="SUPFAM" id="SSF56112">
    <property type="entry name" value="Protein kinase-like (PK-like)"/>
    <property type="match status" value="1"/>
</dbReference>
<name>A0AAD4NHJ9_9BILA</name>
<gene>
    <name evidence="13" type="ORF">DdX_00529</name>
</gene>
<comment type="similarity">
    <text evidence="1 11">Belongs to the protein kinase superfamily. RIO-type Ser/Thr kinase family.</text>
</comment>
<dbReference type="PANTHER" id="PTHR45723">
    <property type="entry name" value="SERINE/THREONINE-PROTEIN KINASE RIO1"/>
    <property type="match status" value="1"/>
</dbReference>
<dbReference type="Pfam" id="PF01163">
    <property type="entry name" value="RIO1"/>
    <property type="match status" value="1"/>
</dbReference>
<evidence type="ECO:0000256" key="4">
    <source>
        <dbReference type="ARBA" id="ARBA00022723"/>
    </source>
</evidence>
<dbReference type="EC" id="2.7.11.1" evidence="11"/>
<keyword evidence="6 11" id="KW-0418">Kinase</keyword>
<dbReference type="SMART" id="SM00090">
    <property type="entry name" value="RIO"/>
    <property type="match status" value="1"/>
</dbReference>
<organism evidence="13 14">
    <name type="scientific">Ditylenchus destructor</name>
    <dbReference type="NCBI Taxonomy" id="166010"/>
    <lineage>
        <taxon>Eukaryota</taxon>
        <taxon>Metazoa</taxon>
        <taxon>Ecdysozoa</taxon>
        <taxon>Nematoda</taxon>
        <taxon>Chromadorea</taxon>
        <taxon>Rhabditida</taxon>
        <taxon>Tylenchina</taxon>
        <taxon>Tylenchomorpha</taxon>
        <taxon>Sphaerularioidea</taxon>
        <taxon>Anguinidae</taxon>
        <taxon>Anguininae</taxon>
        <taxon>Ditylenchus</taxon>
    </lineage>
</organism>
<evidence type="ECO:0000313" key="13">
    <source>
        <dbReference type="EMBL" id="KAI1728356.1"/>
    </source>
</evidence>
<evidence type="ECO:0000256" key="6">
    <source>
        <dbReference type="ARBA" id="ARBA00022777"/>
    </source>
</evidence>
<comment type="cofactor">
    <cofactor evidence="11">
        <name>Mg(2+)</name>
        <dbReference type="ChEBI" id="CHEBI:18420"/>
    </cofactor>
</comment>
<evidence type="ECO:0000313" key="14">
    <source>
        <dbReference type="Proteomes" id="UP001201812"/>
    </source>
</evidence>
<keyword evidence="14" id="KW-1185">Reference proteome</keyword>
<dbReference type="InterPro" id="IPR000687">
    <property type="entry name" value="RIO_kinase"/>
</dbReference>